<evidence type="ECO:0000256" key="5">
    <source>
        <dbReference type="ARBA" id="ARBA00023204"/>
    </source>
</evidence>
<keyword evidence="8" id="KW-0547">Nucleotide-binding</keyword>
<feature type="domain" description="Helix-hairpin-helix DNA-binding motif class 1" evidence="7">
    <location>
        <begin position="109"/>
        <end position="128"/>
    </location>
</feature>
<dbReference type="Proteomes" id="UP000269883">
    <property type="component" value="Chromosome"/>
</dbReference>
<dbReference type="OrthoDB" id="5293449at2"/>
<proteinExistence type="inferred from homology"/>
<dbReference type="NCBIfam" id="TIGR00084">
    <property type="entry name" value="ruvA"/>
    <property type="match status" value="1"/>
</dbReference>
<organism evidence="8 9">
    <name type="scientific">Desulfovibrio ferrophilus</name>
    <dbReference type="NCBI Taxonomy" id="241368"/>
    <lineage>
        <taxon>Bacteria</taxon>
        <taxon>Pseudomonadati</taxon>
        <taxon>Thermodesulfobacteriota</taxon>
        <taxon>Desulfovibrionia</taxon>
        <taxon>Desulfovibrionales</taxon>
        <taxon>Desulfovibrionaceae</taxon>
        <taxon>Desulfovibrio</taxon>
    </lineage>
</organism>
<keyword evidence="1 6" id="KW-0963">Cytoplasm</keyword>
<dbReference type="Gene3D" id="2.40.50.140">
    <property type="entry name" value="Nucleic acid-binding proteins"/>
    <property type="match status" value="1"/>
</dbReference>
<dbReference type="GO" id="GO:0009378">
    <property type="term" value="F:four-way junction helicase activity"/>
    <property type="evidence" value="ECO:0007669"/>
    <property type="project" value="InterPro"/>
</dbReference>
<dbReference type="EMBL" id="AP017378">
    <property type="protein sequence ID" value="BBD06962.1"/>
    <property type="molecule type" value="Genomic_DNA"/>
</dbReference>
<feature type="domain" description="Helix-hairpin-helix DNA-binding motif class 1" evidence="7">
    <location>
        <begin position="74"/>
        <end position="93"/>
    </location>
</feature>
<accession>A0A2Z6AUP5</accession>
<dbReference type="Gene3D" id="1.10.150.20">
    <property type="entry name" value="5' to 3' exonuclease, C-terminal subdomain"/>
    <property type="match status" value="1"/>
</dbReference>
<dbReference type="KEGG" id="dfl:DFE_0236"/>
<name>A0A2Z6AUP5_9BACT</name>
<dbReference type="InterPro" id="IPR000085">
    <property type="entry name" value="RuvA"/>
</dbReference>
<dbReference type="InterPro" id="IPR013849">
    <property type="entry name" value="DNA_helicase_Holl-junc_RuvA_I"/>
</dbReference>
<feature type="region of interest" description="Domain II" evidence="6">
    <location>
        <begin position="66"/>
        <end position="143"/>
    </location>
</feature>
<dbReference type="InterPro" id="IPR011114">
    <property type="entry name" value="RuvA_C"/>
</dbReference>
<keyword evidence="2 6" id="KW-0227">DNA damage</keyword>
<dbReference type="Pfam" id="PF07499">
    <property type="entry name" value="RuvA_C"/>
    <property type="match status" value="1"/>
</dbReference>
<evidence type="ECO:0000256" key="3">
    <source>
        <dbReference type="ARBA" id="ARBA00023125"/>
    </source>
</evidence>
<comment type="caution">
    <text evidence="6">Lacks conserved residue(s) required for the propagation of feature annotation.</text>
</comment>
<dbReference type="HAMAP" id="MF_00031">
    <property type="entry name" value="DNA_HJ_migration_RuvA"/>
    <property type="match status" value="1"/>
</dbReference>
<dbReference type="InterPro" id="IPR003583">
    <property type="entry name" value="Hlx-hairpin-Hlx_DNA-bd_motif"/>
</dbReference>
<dbReference type="Pfam" id="PF14520">
    <property type="entry name" value="HHH_5"/>
    <property type="match status" value="1"/>
</dbReference>
<dbReference type="GO" id="GO:0005524">
    <property type="term" value="F:ATP binding"/>
    <property type="evidence" value="ECO:0007669"/>
    <property type="project" value="InterPro"/>
</dbReference>
<keyword evidence="5 6" id="KW-0234">DNA repair</keyword>
<dbReference type="Gene3D" id="1.10.8.10">
    <property type="entry name" value="DNA helicase RuvA subunit, C-terminal domain"/>
    <property type="match status" value="1"/>
</dbReference>
<evidence type="ECO:0000313" key="9">
    <source>
        <dbReference type="Proteomes" id="UP000269883"/>
    </source>
</evidence>
<feature type="region of interest" description="Domain III" evidence="6">
    <location>
        <begin position="152"/>
        <end position="205"/>
    </location>
</feature>
<evidence type="ECO:0000256" key="2">
    <source>
        <dbReference type="ARBA" id="ARBA00022763"/>
    </source>
</evidence>
<gene>
    <name evidence="6 8" type="primary">ruvA</name>
    <name evidence="8" type="ORF">DFE_0236</name>
</gene>
<keyword evidence="3 6" id="KW-0238">DNA-binding</keyword>
<evidence type="ECO:0000256" key="4">
    <source>
        <dbReference type="ARBA" id="ARBA00023172"/>
    </source>
</evidence>
<dbReference type="SUPFAM" id="SSF50249">
    <property type="entry name" value="Nucleic acid-binding proteins"/>
    <property type="match status" value="1"/>
</dbReference>
<protein>
    <recommendedName>
        <fullName evidence="6">Holliday junction branch migration complex subunit RuvA</fullName>
    </recommendedName>
</protein>
<reference evidence="8 9" key="1">
    <citation type="journal article" date="2018" name="Sci. Adv.">
        <title>Multi-heme cytochromes provide a pathway for survival in energy-limited environments.</title>
        <authorList>
            <person name="Deng X."/>
            <person name="Dohmae N."/>
            <person name="Nealson K.H."/>
            <person name="Hashimoto K."/>
            <person name="Okamoto A."/>
        </authorList>
    </citation>
    <scope>NUCLEOTIDE SEQUENCE [LARGE SCALE GENOMIC DNA]</scope>
    <source>
        <strain evidence="8 9">IS5</strain>
    </source>
</reference>
<dbReference type="GO" id="GO:0000400">
    <property type="term" value="F:four-way junction DNA binding"/>
    <property type="evidence" value="ECO:0007669"/>
    <property type="project" value="UniProtKB-UniRule"/>
</dbReference>
<dbReference type="GO" id="GO:0006310">
    <property type="term" value="P:DNA recombination"/>
    <property type="evidence" value="ECO:0007669"/>
    <property type="project" value="UniProtKB-UniRule"/>
</dbReference>
<keyword evidence="9" id="KW-1185">Reference proteome</keyword>
<comment type="subunit">
    <text evidence="6">Homotetramer. Forms an RuvA(8)-RuvB(12)-Holliday junction (HJ) complex. HJ DNA is sandwiched between 2 RuvA tetramers; dsDNA enters through RuvA and exits via RuvB. An RuvB hexamer assembles on each DNA strand where it exits the tetramer. Each RuvB hexamer is contacted by two RuvA subunits (via domain III) on 2 adjacent RuvB subunits; this complex drives branch migration. In the full resolvosome a probable DNA-RuvA(4)-RuvB(12)-RuvC(2) complex forms which resolves the HJ.</text>
</comment>
<dbReference type="Pfam" id="PF01330">
    <property type="entry name" value="RuvA_N"/>
    <property type="match status" value="1"/>
</dbReference>
<dbReference type="GO" id="GO:0048476">
    <property type="term" value="C:Holliday junction resolvase complex"/>
    <property type="evidence" value="ECO:0007669"/>
    <property type="project" value="UniProtKB-UniRule"/>
</dbReference>
<dbReference type="InterPro" id="IPR012340">
    <property type="entry name" value="NA-bd_OB-fold"/>
</dbReference>
<evidence type="ECO:0000256" key="6">
    <source>
        <dbReference type="HAMAP-Rule" id="MF_00031"/>
    </source>
</evidence>
<dbReference type="GO" id="GO:0009379">
    <property type="term" value="C:Holliday junction helicase complex"/>
    <property type="evidence" value="ECO:0007669"/>
    <property type="project" value="InterPro"/>
</dbReference>
<keyword evidence="8" id="KW-0067">ATP-binding</keyword>
<comment type="similarity">
    <text evidence="6">Belongs to the RuvA family.</text>
</comment>
<dbReference type="RefSeq" id="WP_126375753.1">
    <property type="nucleotide sequence ID" value="NZ_AP017378.1"/>
</dbReference>
<keyword evidence="4 6" id="KW-0233">DNA recombination</keyword>
<dbReference type="CDD" id="cd14332">
    <property type="entry name" value="UBA_RuvA_C"/>
    <property type="match status" value="1"/>
</dbReference>
<evidence type="ECO:0000313" key="8">
    <source>
        <dbReference type="EMBL" id="BBD06962.1"/>
    </source>
</evidence>
<comment type="domain">
    <text evidence="6">Has three domains with a flexible linker between the domains II and III and assumes an 'L' shape. Domain III is highly mobile and contacts RuvB.</text>
</comment>
<dbReference type="SUPFAM" id="SSF47781">
    <property type="entry name" value="RuvA domain 2-like"/>
    <property type="match status" value="1"/>
</dbReference>
<sequence length="205" mass="21861">MIAFLAGTVAARTQGGCVVLTSGGVGYEVGMTLAAAASLPKVGGEVELFVQTIVREDAIELYGFTTWDERMLFATLLSINKLGPKTALAILAVFTPDDLRRLVLTDDYTRLIQVPGIGKKSAQRIFLDLKFKLEGQGASGPAPSLPSLDGSAVNAFRDALAGLTNLGYDEGESRKVLEEVFTDQADLDVGSALREALKRIAKRRA</sequence>
<dbReference type="GO" id="GO:0006281">
    <property type="term" value="P:DNA repair"/>
    <property type="evidence" value="ECO:0007669"/>
    <property type="project" value="UniProtKB-UniRule"/>
</dbReference>
<keyword evidence="8" id="KW-0347">Helicase</keyword>
<dbReference type="SMART" id="SM00278">
    <property type="entry name" value="HhH1"/>
    <property type="match status" value="2"/>
</dbReference>
<evidence type="ECO:0000256" key="1">
    <source>
        <dbReference type="ARBA" id="ARBA00022490"/>
    </source>
</evidence>
<dbReference type="InterPro" id="IPR010994">
    <property type="entry name" value="RuvA_2-like"/>
</dbReference>
<dbReference type="InterPro" id="IPR036267">
    <property type="entry name" value="RuvA_C_sf"/>
</dbReference>
<evidence type="ECO:0000259" key="7">
    <source>
        <dbReference type="SMART" id="SM00278"/>
    </source>
</evidence>
<comment type="subcellular location">
    <subcellularLocation>
        <location evidence="6">Cytoplasm</location>
    </subcellularLocation>
</comment>
<dbReference type="GO" id="GO:0005737">
    <property type="term" value="C:cytoplasm"/>
    <property type="evidence" value="ECO:0007669"/>
    <property type="project" value="UniProtKB-SubCell"/>
</dbReference>
<comment type="function">
    <text evidence="6">The RuvA-RuvB-RuvC complex processes Holliday junction (HJ) DNA during genetic recombination and DNA repair, while the RuvA-RuvB complex plays an important role in the rescue of blocked DNA replication forks via replication fork reversal (RFR). RuvA specifically binds to HJ cruciform DNA, conferring on it an open structure. The RuvB hexamer acts as an ATP-dependent pump, pulling dsDNA into and through the RuvAB complex. HJ branch migration allows RuvC to scan DNA until it finds its consensus sequence, where it cleaves and resolves the cruciform DNA.</text>
</comment>
<dbReference type="SUPFAM" id="SSF46929">
    <property type="entry name" value="DNA helicase RuvA subunit, C-terminal domain"/>
    <property type="match status" value="1"/>
</dbReference>
<keyword evidence="8" id="KW-0378">Hydrolase</keyword>
<dbReference type="AlphaFoldDB" id="A0A2Z6AUP5"/>